<comment type="caution">
    <text evidence="2">The sequence shown here is derived from an EMBL/GenBank/DDBJ whole genome shotgun (WGS) entry which is preliminary data.</text>
</comment>
<dbReference type="InterPro" id="IPR016181">
    <property type="entry name" value="Acyl_CoA_acyltransferase"/>
</dbReference>
<proteinExistence type="predicted"/>
<dbReference type="SUPFAM" id="SSF55729">
    <property type="entry name" value="Acyl-CoA N-acyltransferases (Nat)"/>
    <property type="match status" value="1"/>
</dbReference>
<feature type="domain" description="N-acetyltransferase" evidence="1">
    <location>
        <begin position="9"/>
        <end position="146"/>
    </location>
</feature>
<dbReference type="Proteomes" id="UP001210231">
    <property type="component" value="Unassembled WGS sequence"/>
</dbReference>
<evidence type="ECO:0000259" key="1">
    <source>
        <dbReference type="PROSITE" id="PS51186"/>
    </source>
</evidence>
<dbReference type="Gene3D" id="3.40.630.30">
    <property type="match status" value="1"/>
</dbReference>
<evidence type="ECO:0000313" key="3">
    <source>
        <dbReference type="Proteomes" id="UP001210231"/>
    </source>
</evidence>
<dbReference type="PROSITE" id="PS51186">
    <property type="entry name" value="GNAT"/>
    <property type="match status" value="1"/>
</dbReference>
<organism evidence="2 3">
    <name type="scientific">Polluticaenibacter yanchengensis</name>
    <dbReference type="NCBI Taxonomy" id="3014562"/>
    <lineage>
        <taxon>Bacteria</taxon>
        <taxon>Pseudomonadati</taxon>
        <taxon>Bacteroidota</taxon>
        <taxon>Chitinophagia</taxon>
        <taxon>Chitinophagales</taxon>
        <taxon>Chitinophagaceae</taxon>
        <taxon>Polluticaenibacter</taxon>
    </lineage>
</organism>
<gene>
    <name evidence="2" type="ORF">O3P16_02875</name>
</gene>
<dbReference type="RefSeq" id="WP_407030066.1">
    <property type="nucleotide sequence ID" value="NZ_JAQGEF010000002.1"/>
</dbReference>
<dbReference type="EMBL" id="JAQGEF010000002">
    <property type="protein sequence ID" value="MDA3613738.1"/>
    <property type="molecule type" value="Genomic_DNA"/>
</dbReference>
<reference evidence="2 3" key="1">
    <citation type="submission" date="2022-12" db="EMBL/GenBank/DDBJ databases">
        <title>Chitinophagaceae gen. sp. nov., a new member of the family Chitinophagaceae, isolated from soil in a chemical factory.</title>
        <authorList>
            <person name="Ke Z."/>
        </authorList>
    </citation>
    <scope>NUCLEOTIDE SEQUENCE [LARGE SCALE GENOMIC DNA]</scope>
    <source>
        <strain evidence="2 3">LY-5</strain>
    </source>
</reference>
<dbReference type="InterPro" id="IPR000182">
    <property type="entry name" value="GNAT_dom"/>
</dbReference>
<sequence length="281" mass="32391">MCGIPFEDLTFKVADIDDFESVKELYKHYYPANHPLFNETFWRWQYLDKPDSGALIICHDGIVYGHMGFVKDGGIVWLINIYIQKEIRSDKVTDELFRLARIRGPIAVVLANPNGKGLLAKKQWYGYEHLKRLIKMNPAVEGQPVEQLLSEGTEQNFDKAEGYYWQQPHIAGGKTVGGEVIYQKPVNGFRLVSATDIAALESDAWERGINWIDAVLMWNDPLYHQLKKAGWAELDYFPWFLNPVDLNRKIDLNLYSEEPLPKGFRFSRIFADMSRIGSIKS</sequence>
<name>A0ABT4UHS7_9BACT</name>
<accession>A0ABT4UHS7</accession>
<evidence type="ECO:0000313" key="2">
    <source>
        <dbReference type="EMBL" id="MDA3613738.1"/>
    </source>
</evidence>
<protein>
    <recommendedName>
        <fullName evidence="1">N-acetyltransferase domain-containing protein</fullName>
    </recommendedName>
</protein>
<keyword evidence="3" id="KW-1185">Reference proteome</keyword>